<dbReference type="Proteomes" id="UP001500359">
    <property type="component" value="Unassembled WGS sequence"/>
</dbReference>
<name>A0ABN1LCH5_9ALTE</name>
<dbReference type="EMBL" id="BAAAFD010000001">
    <property type="protein sequence ID" value="GAA0852640.1"/>
    <property type="molecule type" value="Genomic_DNA"/>
</dbReference>
<dbReference type="InterPro" id="IPR050106">
    <property type="entry name" value="HistidinolP_aminotransfase"/>
</dbReference>
<reference evidence="7 8" key="1">
    <citation type="journal article" date="2019" name="Int. J. Syst. Evol. Microbiol.">
        <title>The Global Catalogue of Microorganisms (GCM) 10K type strain sequencing project: providing services to taxonomists for standard genome sequencing and annotation.</title>
        <authorList>
            <consortium name="The Broad Institute Genomics Platform"/>
            <consortium name="The Broad Institute Genome Sequencing Center for Infectious Disease"/>
            <person name="Wu L."/>
            <person name="Ma J."/>
        </authorList>
    </citation>
    <scope>NUCLEOTIDE SEQUENCE [LARGE SCALE GENOMIC DNA]</scope>
    <source>
        <strain evidence="7 8">JCM 15896</strain>
    </source>
</reference>
<keyword evidence="2" id="KW-0032">Aminotransferase</keyword>
<protein>
    <submittedName>
        <fullName evidence="7">Histidinol-phosphate transaminase</fullName>
    </submittedName>
</protein>
<feature type="signal peptide" evidence="5">
    <location>
        <begin position="1"/>
        <end position="33"/>
    </location>
</feature>
<dbReference type="InterPro" id="IPR015422">
    <property type="entry name" value="PyrdxlP-dep_Trfase_small"/>
</dbReference>
<keyword evidence="8" id="KW-1185">Reference proteome</keyword>
<evidence type="ECO:0000256" key="1">
    <source>
        <dbReference type="ARBA" id="ARBA00007970"/>
    </source>
</evidence>
<dbReference type="Pfam" id="PF00155">
    <property type="entry name" value="Aminotran_1_2"/>
    <property type="match status" value="1"/>
</dbReference>
<accession>A0ABN1LCH5</accession>
<evidence type="ECO:0000256" key="3">
    <source>
        <dbReference type="ARBA" id="ARBA00022679"/>
    </source>
</evidence>
<keyword evidence="3" id="KW-0808">Transferase</keyword>
<dbReference type="PANTHER" id="PTHR43643">
    <property type="entry name" value="HISTIDINOL-PHOSPHATE AMINOTRANSFERASE 2"/>
    <property type="match status" value="1"/>
</dbReference>
<sequence>MVSYSSTQARRSFLKHLGAGAALISALPLSAMATTGNATILPFRQGAKSLSLHFNENSLGMSPKALSAAQRAVALLGNRYPDDAYDNFKLKLAKHHQIAPDQLLFGNGSTEVIQAVVTHMAQQNAVVIEPTPTFGALRFYAQAENLKVIQIPLVKHFEMDITALKKAASAVKGPVLINLCNPNNPTGNIVHHQVLTEWITSAPEHHVFLLDEAYYDYAKNHPHYRSGLELIKKDMDNVVISRTFSKVHGMAGMRIGYGIATRNMATQINPFAARFNLNIGGLAAADAALDDKTFYQQSLEANAQSKRLLTQTLLELELPYVDSHTNFVLHKINTPLAEYSRRMGRNGIRVGRKMTENDHWNRISLGTPDEMLAFCKTLRAFRQHKWV</sequence>
<feature type="chain" id="PRO_5047081912" evidence="5">
    <location>
        <begin position="34"/>
        <end position="387"/>
    </location>
</feature>
<dbReference type="SUPFAM" id="SSF53383">
    <property type="entry name" value="PLP-dependent transferases"/>
    <property type="match status" value="1"/>
</dbReference>
<dbReference type="Gene3D" id="3.90.1150.10">
    <property type="entry name" value="Aspartate Aminotransferase, domain 1"/>
    <property type="match status" value="1"/>
</dbReference>
<dbReference type="PANTHER" id="PTHR43643:SF3">
    <property type="entry name" value="HISTIDINOL-PHOSPHATE AMINOTRANSFERASE"/>
    <property type="match status" value="1"/>
</dbReference>
<comment type="similarity">
    <text evidence="1">Belongs to the class-II pyridoxal-phosphate-dependent aminotransferase family. Histidinol-phosphate aminotransferase subfamily.</text>
</comment>
<evidence type="ECO:0000313" key="8">
    <source>
        <dbReference type="Proteomes" id="UP001500359"/>
    </source>
</evidence>
<evidence type="ECO:0000256" key="4">
    <source>
        <dbReference type="ARBA" id="ARBA00022898"/>
    </source>
</evidence>
<evidence type="ECO:0000313" key="7">
    <source>
        <dbReference type="EMBL" id="GAA0852640.1"/>
    </source>
</evidence>
<keyword evidence="5" id="KW-0732">Signal</keyword>
<dbReference type="InterPro" id="IPR004839">
    <property type="entry name" value="Aminotransferase_I/II_large"/>
</dbReference>
<dbReference type="RefSeq" id="WP_343855911.1">
    <property type="nucleotide sequence ID" value="NZ_BAAAFD010000001.1"/>
</dbReference>
<comment type="caution">
    <text evidence="7">The sequence shown here is derived from an EMBL/GenBank/DDBJ whole genome shotgun (WGS) entry which is preliminary data.</text>
</comment>
<keyword evidence="4" id="KW-0663">Pyridoxal phosphate</keyword>
<feature type="domain" description="Aminotransferase class I/classII large" evidence="6">
    <location>
        <begin position="50"/>
        <end position="377"/>
    </location>
</feature>
<dbReference type="CDD" id="cd00609">
    <property type="entry name" value="AAT_like"/>
    <property type="match status" value="1"/>
</dbReference>
<gene>
    <name evidence="7" type="ORF">GCM10009114_03150</name>
</gene>
<evidence type="ECO:0000259" key="6">
    <source>
        <dbReference type="Pfam" id="PF00155"/>
    </source>
</evidence>
<proteinExistence type="inferred from homology"/>
<dbReference type="Gene3D" id="3.40.640.10">
    <property type="entry name" value="Type I PLP-dependent aspartate aminotransferase-like (Major domain)"/>
    <property type="match status" value="1"/>
</dbReference>
<dbReference type="InterPro" id="IPR015421">
    <property type="entry name" value="PyrdxlP-dep_Trfase_major"/>
</dbReference>
<dbReference type="InterPro" id="IPR006311">
    <property type="entry name" value="TAT_signal"/>
</dbReference>
<organism evidence="7 8">
    <name type="scientific">Aliiglaciecola litoralis</name>
    <dbReference type="NCBI Taxonomy" id="582857"/>
    <lineage>
        <taxon>Bacteria</taxon>
        <taxon>Pseudomonadati</taxon>
        <taxon>Pseudomonadota</taxon>
        <taxon>Gammaproteobacteria</taxon>
        <taxon>Alteromonadales</taxon>
        <taxon>Alteromonadaceae</taxon>
        <taxon>Aliiglaciecola</taxon>
    </lineage>
</organism>
<dbReference type="PROSITE" id="PS51318">
    <property type="entry name" value="TAT"/>
    <property type="match status" value="1"/>
</dbReference>
<evidence type="ECO:0000256" key="2">
    <source>
        <dbReference type="ARBA" id="ARBA00022576"/>
    </source>
</evidence>
<evidence type="ECO:0000256" key="5">
    <source>
        <dbReference type="SAM" id="SignalP"/>
    </source>
</evidence>
<dbReference type="InterPro" id="IPR015424">
    <property type="entry name" value="PyrdxlP-dep_Trfase"/>
</dbReference>